<feature type="domain" description="DUF3638" evidence="9">
    <location>
        <begin position="2032"/>
        <end position="2255"/>
    </location>
</feature>
<keyword evidence="5" id="KW-0378">Hydrolase</keyword>
<comment type="catalytic activity">
    <reaction evidence="1">
        <text>Thiol-dependent hydrolysis of ester, thioester, amide, peptide and isopeptide bonds formed by the C-terminal Gly of ubiquitin (a 76-residue protein attached to proteins as an intracellular targeting signal).</text>
        <dbReference type="EC" id="3.4.19.12"/>
    </reaction>
</comment>
<protein>
    <recommendedName>
        <fullName evidence="2">ubiquitinyl hydrolase 1</fullName>
        <ecNumber evidence="2">3.4.19.12</ecNumber>
    </recommendedName>
</protein>
<accession>A0A1L9R5P3</accession>
<dbReference type="EMBL" id="KV878217">
    <property type="protein sequence ID" value="OJJ30203.1"/>
    <property type="molecule type" value="Genomic_DNA"/>
</dbReference>
<evidence type="ECO:0000256" key="4">
    <source>
        <dbReference type="ARBA" id="ARBA00022786"/>
    </source>
</evidence>
<dbReference type="PANTHER" id="PTHR13367">
    <property type="entry name" value="UBIQUITIN THIOESTERASE"/>
    <property type="match status" value="1"/>
</dbReference>
<gene>
    <name evidence="12" type="ORF">ASPWEDRAFT_120922</name>
</gene>
<feature type="coiled-coil region" evidence="7">
    <location>
        <begin position="572"/>
        <end position="607"/>
    </location>
</feature>
<evidence type="ECO:0000256" key="7">
    <source>
        <dbReference type="SAM" id="Coils"/>
    </source>
</evidence>
<keyword evidence="6" id="KW-0788">Thiol protease</keyword>
<dbReference type="Proteomes" id="UP000184383">
    <property type="component" value="Unassembled WGS sequence"/>
</dbReference>
<dbReference type="InterPro" id="IPR022099">
    <property type="entry name" value="DUF3638"/>
</dbReference>
<evidence type="ECO:0000313" key="12">
    <source>
        <dbReference type="EMBL" id="OJJ30203.1"/>
    </source>
</evidence>
<dbReference type="InterPro" id="IPR046541">
    <property type="entry name" value="DUF6606"/>
</dbReference>
<dbReference type="GO" id="GO:0006508">
    <property type="term" value="P:proteolysis"/>
    <property type="evidence" value="ECO:0007669"/>
    <property type="project" value="UniProtKB-KW"/>
</dbReference>
<keyword evidence="13" id="KW-1185">Reference proteome</keyword>
<dbReference type="InterPro" id="IPR022105">
    <property type="entry name" value="DUF3645"/>
</dbReference>
<dbReference type="GO" id="GO:0004843">
    <property type="term" value="F:cysteine-type deubiquitinase activity"/>
    <property type="evidence" value="ECO:0007669"/>
    <property type="project" value="UniProtKB-EC"/>
</dbReference>
<reference evidence="13" key="1">
    <citation type="journal article" date="2017" name="Genome Biol.">
        <title>Comparative genomics reveals high biological diversity and specific adaptations in the industrially and medically important fungal genus Aspergillus.</title>
        <authorList>
            <person name="de Vries R.P."/>
            <person name="Riley R."/>
            <person name="Wiebenga A."/>
            <person name="Aguilar-Osorio G."/>
            <person name="Amillis S."/>
            <person name="Uchima C.A."/>
            <person name="Anderluh G."/>
            <person name="Asadollahi M."/>
            <person name="Askin M."/>
            <person name="Barry K."/>
            <person name="Battaglia E."/>
            <person name="Bayram O."/>
            <person name="Benocci T."/>
            <person name="Braus-Stromeyer S.A."/>
            <person name="Caldana C."/>
            <person name="Canovas D."/>
            <person name="Cerqueira G.C."/>
            <person name="Chen F."/>
            <person name="Chen W."/>
            <person name="Choi C."/>
            <person name="Clum A."/>
            <person name="Dos Santos R.A."/>
            <person name="Damasio A.R."/>
            <person name="Diallinas G."/>
            <person name="Emri T."/>
            <person name="Fekete E."/>
            <person name="Flipphi M."/>
            <person name="Freyberg S."/>
            <person name="Gallo A."/>
            <person name="Gournas C."/>
            <person name="Habgood R."/>
            <person name="Hainaut M."/>
            <person name="Harispe M.L."/>
            <person name="Henrissat B."/>
            <person name="Hilden K.S."/>
            <person name="Hope R."/>
            <person name="Hossain A."/>
            <person name="Karabika E."/>
            <person name="Karaffa L."/>
            <person name="Karanyi Z."/>
            <person name="Krasevec N."/>
            <person name="Kuo A."/>
            <person name="Kusch H."/>
            <person name="LaButti K."/>
            <person name="Lagendijk E.L."/>
            <person name="Lapidus A."/>
            <person name="Levasseur A."/>
            <person name="Lindquist E."/>
            <person name="Lipzen A."/>
            <person name="Logrieco A.F."/>
            <person name="MacCabe A."/>
            <person name="Maekelae M.R."/>
            <person name="Malavazi I."/>
            <person name="Melin P."/>
            <person name="Meyer V."/>
            <person name="Mielnichuk N."/>
            <person name="Miskei M."/>
            <person name="Molnar A.P."/>
            <person name="Mule G."/>
            <person name="Ngan C.Y."/>
            <person name="Orejas M."/>
            <person name="Orosz E."/>
            <person name="Ouedraogo J.P."/>
            <person name="Overkamp K.M."/>
            <person name="Park H.-S."/>
            <person name="Perrone G."/>
            <person name="Piumi F."/>
            <person name="Punt P.J."/>
            <person name="Ram A.F."/>
            <person name="Ramon A."/>
            <person name="Rauscher S."/>
            <person name="Record E."/>
            <person name="Riano-Pachon D.M."/>
            <person name="Robert V."/>
            <person name="Roehrig J."/>
            <person name="Ruller R."/>
            <person name="Salamov A."/>
            <person name="Salih N.S."/>
            <person name="Samson R.A."/>
            <person name="Sandor E."/>
            <person name="Sanguinetti M."/>
            <person name="Schuetze T."/>
            <person name="Sepcic K."/>
            <person name="Shelest E."/>
            <person name="Sherlock G."/>
            <person name="Sophianopoulou V."/>
            <person name="Squina F.M."/>
            <person name="Sun H."/>
            <person name="Susca A."/>
            <person name="Todd R.B."/>
            <person name="Tsang A."/>
            <person name="Unkles S.E."/>
            <person name="van de Wiele N."/>
            <person name="van Rossen-Uffink D."/>
            <person name="Oliveira J.V."/>
            <person name="Vesth T.C."/>
            <person name="Visser J."/>
            <person name="Yu J.-H."/>
            <person name="Zhou M."/>
            <person name="Andersen M.R."/>
            <person name="Archer D.B."/>
            <person name="Baker S.E."/>
            <person name="Benoit I."/>
            <person name="Brakhage A.A."/>
            <person name="Braus G.H."/>
            <person name="Fischer R."/>
            <person name="Frisvad J.C."/>
            <person name="Goldman G.H."/>
            <person name="Houbraken J."/>
            <person name="Oakley B."/>
            <person name="Pocsi I."/>
            <person name="Scazzocchio C."/>
            <person name="Seiboth B."/>
            <person name="vanKuyk P.A."/>
            <person name="Wortman J."/>
            <person name="Dyer P.S."/>
            <person name="Grigoriev I.V."/>
        </authorList>
    </citation>
    <scope>NUCLEOTIDE SEQUENCE [LARGE SCALE GENOMIC DNA]</scope>
    <source>
        <strain evidence="13">DTO 134E9</strain>
    </source>
</reference>
<keyword evidence="3" id="KW-0645">Protease</keyword>
<keyword evidence="7" id="KW-0175">Coiled coil</keyword>
<evidence type="ECO:0000259" key="11">
    <source>
        <dbReference type="Pfam" id="PF20255"/>
    </source>
</evidence>
<evidence type="ECO:0000256" key="6">
    <source>
        <dbReference type="ARBA" id="ARBA00022807"/>
    </source>
</evidence>
<feature type="region of interest" description="Disordered" evidence="8">
    <location>
        <begin position="3132"/>
        <end position="3155"/>
    </location>
</feature>
<dbReference type="RefSeq" id="XP_040683880.1">
    <property type="nucleotide sequence ID" value="XM_040829030.1"/>
</dbReference>
<dbReference type="Pfam" id="PF12340">
    <property type="entry name" value="DUF3638"/>
    <property type="match status" value="1"/>
</dbReference>
<keyword evidence="4" id="KW-0833">Ubl conjugation pathway</keyword>
<feature type="compositionally biased region" description="Polar residues" evidence="8">
    <location>
        <begin position="403"/>
        <end position="415"/>
    </location>
</feature>
<dbReference type="EC" id="3.4.19.12" evidence="2"/>
<dbReference type="PANTHER" id="PTHR13367:SF33">
    <property type="entry name" value="P-LOOP CONTAINING NUCLEOSIDE TRIPHOSPHATE HYDROLASE PROTEIN"/>
    <property type="match status" value="1"/>
</dbReference>
<evidence type="ECO:0000259" key="9">
    <source>
        <dbReference type="Pfam" id="PF12340"/>
    </source>
</evidence>
<dbReference type="Pfam" id="PF20255">
    <property type="entry name" value="DUF6606"/>
    <property type="match status" value="1"/>
</dbReference>
<dbReference type="STRING" id="1073089.A0A1L9R5P3"/>
<dbReference type="VEuPathDB" id="FungiDB:ASPWEDRAFT_120922"/>
<evidence type="ECO:0000256" key="1">
    <source>
        <dbReference type="ARBA" id="ARBA00000707"/>
    </source>
</evidence>
<evidence type="ECO:0000256" key="8">
    <source>
        <dbReference type="SAM" id="MobiDB-lite"/>
    </source>
</evidence>
<sequence>MNAQPKMLELVFNHIVFPPRLPGRQDSQVEDVERDLVSRLLDATKVLKDCSMGDDLAAWNSVEESLETCKIVNDNGHINRVALLDALNQLQPYHAIILRITEQNAGLIIRRAGLTEDVIFEAFEASPAAEQTLAAKGALQWDFPGIAVSLPLSEFYNPVFQDNLTSFLEKASLELVDEFAAKSHKAGATITENRDTTNPALITQFLATVLEVNGSRVYPPVLRKRIKDDVCWDDAELPWRRSPYWLILRVSVQRMLYLKLGEKRGRIQYKFLLCYLMAHLLANSVHVLSSERCDFLKTKLCRRLAKLESERVIDGPALAQTYTHLFVTIGSVCQKSIDSATASIENQWNSFKQKTRRQIPTLPLRAENQDLELTLPNSSAYLAEVLRHPNCQKAKKAKVDPSTLGSNASKSTTEQFESLSTRYSALADKEMSIESTTRQIPKTKLECEDRCKIVAPRITNHLIGVGVAYDGDPENMSIFILDIFEMWVELDKCATVVYPLLREYHPCFDPEILDVLLLPRLHHMHRLQKIQSYLHERCTAAKKKMTIFSDPEQGCFADRYFDFDSADNMQRLYQLQKRIEAASTKTRNAKERELENVNAKHKELSQSIAQTACTQRRLPDGNHDIRGCDRCFHLRSRRRLRIQVHEDFLPLENRVKCVVQKRAIVFELDTPASFLAYRETTWEIINTLCFKAIQSTENTPNMLLGDYSQLKNFDTRRNRRLSLASNTKSYLDTHYNWKRLPAKAANILLPLGLNFSYYDSGRSIWAKDVPQQLTFAHHFVLKLPRGLSFADLYSSPAFAPDSDGPSSYEVIASVTKCPPDLSVHEFKAHQSLVAGKNSRWISILTELGSSNINLSLQDTMVLFHHLALQAGPRLDNDHLRAVHVVFKDEKFCQRLIEQIEHHAEAISANWRESYYMETLLTLTIRICDLGCSETSTQAFQLLVKIRQITLNWIRLLRNETRSTQEVDVAERAARYGFMSALLCRRTFAPHAYNDTDLDAESFRTFIEATLAMQENLVVDLSKFSATTHNMLVRDIKMTFRIRTVLRKLVKRYPSSLESAMEAVWPDADSASRTYTQWKFLSSPYDWWVTSTVEATRDTVAQTVHYHLLEGHLLVDGRALGKLPADIRDSEILKGLFGNQRLLAFPSPLQGMSYVLGIQKDGHEIHLGYRKEQLVIRARTRTALLELIPRSVFFNGSIFDLPGSLIFDCVHWVDLRTGILEARQQPHIWRSRPGNWTINTSTRRASRNQGSTLVDPNSRTFSLVAQIFRHFEQPQKLTLYQPVSKNLSVDLRHMNLTFHVNKLGHLHCRQLGAEIDSNQDAGTLYGLQSMLVLRDGAHRSVITPLGGMRYQRHGIHVLVQIENYGSYAKYTIDDVLGRLHCPPEPRLLYNKAQLHAFTSFVLPDPLTGRTGTEEALRCLQSGYCQPWCPLIPQLVDMLQALAKLTPQRRYYPKELRRQQVVHWDPHLTTTIQHDAYQVVVDWIMKKSKRLSLFQTDQKKATVVEEFPETPHLLERALWRRLIYERPDTLVKDLSPPSDLTYIARDGRTLSPRTANVWEIVSLLRQRPQSVCTTPKLPNILKLFPIIGGYVKEFAPFDIIEYLSTDLAQEWGGLVNLCRECAPNDVYKLMFQLGMVTFGSKVDMTLVRTIVAFFVLDALKGLSFFPLYSTFTGLGTNERPSSEALLGNVRFCCKKYRSPAISKKMMKKMSQEDWDRIMSGKERYEEDCQKESEEFTKFLLAQWPTADPSVEGFKAKCVDVDQALDAILPLWEESYGNLKFSSHINQVQAILDRHSTKKRISTPELIIPKIEVFGLHRSHESLIPELARDLLGKPGPKIRVESANPTGSEQPILHRAQQWARRSISASWQSMFKDERISTPEISELETITNKLIRSDCSVRSTYGKDLMQSINALKMVKTTAEEKPHENISFNEEISKARDLVRQYHSQICNALAKDDTRLSWLTKANLWPCVTPTAILEQLRSTSEPIFGRDMKPAFMEYARAIVHLQRLLRVKDAYMKGDEGRLKQERDNPGHVNWDTNTYPDWLLLEIDANMQIREDQVTVAMEMIHPTSDENSVLQMNMGQGKTSVIMPMVACVLANGDILNRLLVPKALLSQTAQILQSRLGGLLGREITHIPFSRRTQTTLEHIQEYSRLHDEMRQGSGVILGIPEHVLSFKLCGLQRVSDSRVAEAAVMVATQRWLDKACRDILDECDFTLAAKTQLIYPSGSQLAVDGHPHRWEVAQVMLSLVAFHVRELAQEYPQSIDVVERTVSGFPVVYLLRKDVEEALTKRIMDDICYGRTSILPIRQFSEWQHAMLRFFFSQENVNQIATQNIMRLFPDSPKAKKNLYLLRGLLVNGILLLCLKKRWNVQYGLDPRRDPVAVPFHAKGVPSEQAEWGHPDVAILFTCLAFYYEGLNQKQLRQSLQAVLKSDDPATEYDRWTQASATLPEALRHWNIINVDDDGQVAEIWNHLRFATVVINHFLNNFVFPVHAKQFSIKLQASGWDVPLFSLDKPTVGVKRPGLTTGFSGTNDNRRLLPLTIQQRDLLGLSHTNAEVLTYLLQKRSRHYMLASKDGRRLSERGLLGNLKWNRIRILIDAGAFILEMDNKSLVKAWLQQDTEAQAGVYFGADNKPWVLYRHGRDVPLIATPFADDLSKCVVYLDEAHTRGTDLKFPAYARGAVTLGLNQTKDHTVQAAMRLRQLGTTQSITFVAPPEVHQSILDVCQKGLQYRIDSSHVITWLMDQTCNNNKELQPLYFAQGRDFCQRRQAEDNYKNFLTNSSQRLAYMKVLQQPEQQDLEELYGPKTSNNDARVGDVGLSGKLYLFQRELRERQQDSSLISAFSSLALEEVEQEREVAFEIEQEREVQRPEHMKPLTFAALSRAIRRFITTGVLSGESGYMRASAALQSTQLGQKYGIDASSLLQHLYVSIEFTRTVKVKNGQTMDSYTRPVNWVLWSRKSETGLVVIPEEAELLIPIIRSVGDSMVHLFTYAAPVTRKMLHFNRLDYHAIPSFPVDWSPPAWLSFELGILAGRLYFEFSEYHPLLDRILCVGNGGVKSNGPLDIEARDGVQSNTHRNMLDFLGEWLSLRRQGQDITHTPMGYVCQGWQLRSDHPFFARRVLEIDAAGQILNQASYSSPEPVDEFDGEEELEDDEE</sequence>
<dbReference type="GeneID" id="63744878"/>
<evidence type="ECO:0000256" key="5">
    <source>
        <dbReference type="ARBA" id="ARBA00022801"/>
    </source>
</evidence>
<name>A0A1L9R5P3_ASPWE</name>
<dbReference type="OrthoDB" id="3182339at2759"/>
<feature type="compositionally biased region" description="Acidic residues" evidence="8">
    <location>
        <begin position="3140"/>
        <end position="3155"/>
    </location>
</feature>
<feature type="domain" description="DUF3645" evidence="10">
    <location>
        <begin position="2374"/>
        <end position="2406"/>
    </location>
</feature>
<dbReference type="Pfam" id="PF12359">
    <property type="entry name" value="DUF3645"/>
    <property type="match status" value="1"/>
</dbReference>
<proteinExistence type="predicted"/>
<organism evidence="12 13">
    <name type="scientific">Aspergillus wentii DTO 134E9</name>
    <dbReference type="NCBI Taxonomy" id="1073089"/>
    <lineage>
        <taxon>Eukaryota</taxon>
        <taxon>Fungi</taxon>
        <taxon>Dikarya</taxon>
        <taxon>Ascomycota</taxon>
        <taxon>Pezizomycotina</taxon>
        <taxon>Eurotiomycetes</taxon>
        <taxon>Eurotiomycetidae</taxon>
        <taxon>Eurotiales</taxon>
        <taxon>Aspergillaceae</taxon>
        <taxon>Aspergillus</taxon>
        <taxon>Aspergillus subgen. Cremei</taxon>
    </lineage>
</organism>
<feature type="region of interest" description="Disordered" evidence="8">
    <location>
        <begin position="396"/>
        <end position="415"/>
    </location>
</feature>
<evidence type="ECO:0000256" key="2">
    <source>
        <dbReference type="ARBA" id="ARBA00012759"/>
    </source>
</evidence>
<evidence type="ECO:0000256" key="3">
    <source>
        <dbReference type="ARBA" id="ARBA00022670"/>
    </source>
</evidence>
<evidence type="ECO:0000313" key="13">
    <source>
        <dbReference type="Proteomes" id="UP000184383"/>
    </source>
</evidence>
<dbReference type="InterPro" id="IPR051346">
    <property type="entry name" value="OTU_Deubiquitinase"/>
</dbReference>
<evidence type="ECO:0000259" key="10">
    <source>
        <dbReference type="Pfam" id="PF12359"/>
    </source>
</evidence>
<feature type="domain" description="DUF6606" evidence="11">
    <location>
        <begin position="11"/>
        <end position="281"/>
    </location>
</feature>